<organism evidence="2">
    <name type="scientific">marine sediment metagenome</name>
    <dbReference type="NCBI Taxonomy" id="412755"/>
    <lineage>
        <taxon>unclassified sequences</taxon>
        <taxon>metagenomes</taxon>
        <taxon>ecological metagenomes</taxon>
    </lineage>
</organism>
<dbReference type="PANTHER" id="PTHR39556">
    <property type="entry name" value="PROTEIN, PUTATIVE-RELATED"/>
    <property type="match status" value="1"/>
</dbReference>
<feature type="transmembrane region" description="Helical" evidence="1">
    <location>
        <begin position="267"/>
        <end position="285"/>
    </location>
</feature>
<dbReference type="EMBL" id="BART01001342">
    <property type="protein sequence ID" value="GAG67121.1"/>
    <property type="molecule type" value="Genomic_DNA"/>
</dbReference>
<feature type="transmembrane region" description="Helical" evidence="1">
    <location>
        <begin position="97"/>
        <end position="123"/>
    </location>
</feature>
<feature type="transmembrane region" description="Helical" evidence="1">
    <location>
        <begin position="143"/>
        <end position="165"/>
    </location>
</feature>
<keyword evidence="1" id="KW-1133">Transmembrane helix</keyword>
<keyword evidence="1" id="KW-0812">Transmembrane</keyword>
<gene>
    <name evidence="2" type="ORF">S01H4_04851</name>
</gene>
<evidence type="ECO:0008006" key="3">
    <source>
        <dbReference type="Google" id="ProtNLM"/>
    </source>
</evidence>
<comment type="caution">
    <text evidence="2">The sequence shown here is derived from an EMBL/GenBank/DDBJ whole genome shotgun (WGS) entry which is preliminary data.</text>
</comment>
<dbReference type="InterPro" id="IPR007294">
    <property type="entry name" value="DUF401"/>
</dbReference>
<sequence length="405" mass="45601">MTEIIKLLVVIAVVIFLIRRKWKLGYIMLLASLLIGVFFDLSPVQIGKNIIWAIIDPMTLKLIGIIILVYILSGVLRKVESLKDLTDSLQQLVKDYRLILAFIPALLGLIPMPAGAMFSAPMVKEIGDREGLTEEENTFVNYWFRHIWEFVWPLFPGMILFAGLLRVEIREVILVQFPLTITAVIVGFIWEYKNLKKDAGTISKKDIFLNLKKLFLGVWPILLIIILVLGAKINLLLSLVIVIFSLFFLNINKLSLKMLKEIIRNDVDLSVVILIAGIMIFQRILQVSGGIEVIPEVFAKLGIHPFIILFSIPFFIAIITGISSAAIGIGIPILLPIIVQGEVNLYYAMLTYTGAFMGVMLSPVHLCLVVTRNYFKSDLNQIYKMLILPLTIITLIALILVTVRT</sequence>
<evidence type="ECO:0000256" key="1">
    <source>
        <dbReference type="SAM" id="Phobius"/>
    </source>
</evidence>
<feature type="transmembrane region" description="Helical" evidence="1">
    <location>
        <begin position="172"/>
        <end position="190"/>
    </location>
</feature>
<feature type="transmembrane region" description="Helical" evidence="1">
    <location>
        <begin position="306"/>
        <end position="339"/>
    </location>
</feature>
<name>X1B530_9ZZZZ</name>
<feature type="transmembrane region" description="Helical" evidence="1">
    <location>
        <begin position="345"/>
        <end position="370"/>
    </location>
</feature>
<reference evidence="2" key="1">
    <citation type="journal article" date="2014" name="Front. Microbiol.">
        <title>High frequency of phylogenetically diverse reductive dehalogenase-homologous genes in deep subseafloor sedimentary metagenomes.</title>
        <authorList>
            <person name="Kawai M."/>
            <person name="Futagami T."/>
            <person name="Toyoda A."/>
            <person name="Takaki Y."/>
            <person name="Nishi S."/>
            <person name="Hori S."/>
            <person name="Arai W."/>
            <person name="Tsubouchi T."/>
            <person name="Morono Y."/>
            <person name="Uchiyama I."/>
            <person name="Ito T."/>
            <person name="Fujiyama A."/>
            <person name="Inagaki F."/>
            <person name="Takami H."/>
        </authorList>
    </citation>
    <scope>NUCLEOTIDE SEQUENCE</scope>
    <source>
        <strain evidence="2">Expedition CK06-06</strain>
    </source>
</reference>
<evidence type="ECO:0000313" key="2">
    <source>
        <dbReference type="EMBL" id="GAG67121.1"/>
    </source>
</evidence>
<proteinExistence type="predicted"/>
<feature type="transmembrane region" description="Helical" evidence="1">
    <location>
        <begin position="210"/>
        <end position="229"/>
    </location>
</feature>
<dbReference type="AlphaFoldDB" id="X1B530"/>
<protein>
    <recommendedName>
        <fullName evidence="3">DUF401 family protein</fullName>
    </recommendedName>
</protein>
<dbReference type="PANTHER" id="PTHR39556:SF1">
    <property type="entry name" value="PROTEIN, PUTATIVE-RELATED"/>
    <property type="match status" value="1"/>
</dbReference>
<keyword evidence="1" id="KW-0472">Membrane</keyword>
<dbReference type="Pfam" id="PF04165">
    <property type="entry name" value="DUF401"/>
    <property type="match status" value="1"/>
</dbReference>
<feature type="transmembrane region" description="Helical" evidence="1">
    <location>
        <begin position="50"/>
        <end position="76"/>
    </location>
</feature>
<feature type="transmembrane region" description="Helical" evidence="1">
    <location>
        <begin position="24"/>
        <end position="44"/>
    </location>
</feature>
<feature type="transmembrane region" description="Helical" evidence="1">
    <location>
        <begin position="382"/>
        <end position="403"/>
    </location>
</feature>
<accession>X1B530</accession>